<keyword evidence="2" id="KW-1185">Reference proteome</keyword>
<evidence type="ECO:0000313" key="2">
    <source>
        <dbReference type="Proteomes" id="UP001443914"/>
    </source>
</evidence>
<dbReference type="SUPFAM" id="SSF53098">
    <property type="entry name" value="Ribonuclease H-like"/>
    <property type="match status" value="1"/>
</dbReference>
<proteinExistence type="predicted"/>
<dbReference type="SUPFAM" id="SSF140996">
    <property type="entry name" value="Hermes dimerisation domain"/>
    <property type="match status" value="1"/>
</dbReference>
<evidence type="ECO:0008006" key="3">
    <source>
        <dbReference type="Google" id="ProtNLM"/>
    </source>
</evidence>
<protein>
    <recommendedName>
        <fullName evidence="3">Zinc finger BED domain-containing protein RICESLEEPER 2-like</fullName>
    </recommendedName>
</protein>
<dbReference type="PANTHER" id="PTHR46481">
    <property type="entry name" value="ZINC FINGER BED DOMAIN-CONTAINING PROTEIN 4"/>
    <property type="match status" value="1"/>
</dbReference>
<dbReference type="EMBL" id="JBDFQZ010000003">
    <property type="protein sequence ID" value="KAK9741211.1"/>
    <property type="molecule type" value="Genomic_DNA"/>
</dbReference>
<sequence length="360" mass="41276">MPANVDIKQKLLNFETTTIVNEEGSIENVRVPTLWAYDYDRTRKSLARMIIVDELPFLTVEKIGFRGFCKDMNPQFIGPSRFTVAKDCYSLFIEEKRKLHDFFGTMSSRVCLTTDLWTSGQNLSYMCLTAHFINRGWNLHKRVINFCQVYGHTGKIIGQTVEKCLSEWNLTKVLTVTVDNASSNDVAVDYLKRKFNNSESDLMQGKYLHMRCVAHILNLVVKYGLNELSKAVSKIRALCKYVRSSPARKKKFEACVLEEKIKSKSSVCLDVETRWNSTYMMLESCLKFKKAFGLLFLKDSTLQNEMSKHGDDVTTEEWKQVSSLLPFLKVFYDATLKMSGSLYVTSNSYVEVIFGVGEVL</sequence>
<dbReference type="PANTHER" id="PTHR46481:SF8">
    <property type="entry name" value="ZINC FINGER BED DOMAIN-CONTAINING PROTEIN RICESLEEPER 1-LIKE"/>
    <property type="match status" value="1"/>
</dbReference>
<accession>A0AAW1M4Y9</accession>
<dbReference type="EMBL" id="JBDFQZ010000003">
    <property type="protein sequence ID" value="KAK9741212.1"/>
    <property type="molecule type" value="Genomic_DNA"/>
</dbReference>
<reference evidence="1 2" key="1">
    <citation type="submission" date="2024-03" db="EMBL/GenBank/DDBJ databases">
        <title>WGS assembly of Saponaria officinalis var. Norfolk2.</title>
        <authorList>
            <person name="Jenkins J."/>
            <person name="Shu S."/>
            <person name="Grimwood J."/>
            <person name="Barry K."/>
            <person name="Goodstein D."/>
            <person name="Schmutz J."/>
            <person name="Leebens-Mack J."/>
            <person name="Osbourn A."/>
        </authorList>
    </citation>
    <scope>NUCLEOTIDE SEQUENCE [LARGE SCALE GENOMIC DNA]</scope>
    <source>
        <strain evidence="2">cv. Norfolk2</strain>
        <strain evidence="1">JIC</strain>
        <tissue evidence="1">Leaf</tissue>
    </source>
</reference>
<dbReference type="InterPro" id="IPR052035">
    <property type="entry name" value="ZnF_BED_domain_contain"/>
</dbReference>
<comment type="caution">
    <text evidence="1">The sequence shown here is derived from an EMBL/GenBank/DDBJ whole genome shotgun (WGS) entry which is preliminary data.</text>
</comment>
<dbReference type="AlphaFoldDB" id="A0AAW1M4Y9"/>
<name>A0AAW1M4Y9_SAPOF</name>
<evidence type="ECO:0000313" key="1">
    <source>
        <dbReference type="EMBL" id="KAK9741211.1"/>
    </source>
</evidence>
<dbReference type="Proteomes" id="UP001443914">
    <property type="component" value="Unassembled WGS sequence"/>
</dbReference>
<gene>
    <name evidence="1" type="ORF">RND81_03G089200</name>
</gene>
<dbReference type="InterPro" id="IPR012337">
    <property type="entry name" value="RNaseH-like_sf"/>
</dbReference>
<organism evidence="1 2">
    <name type="scientific">Saponaria officinalis</name>
    <name type="common">Common soapwort</name>
    <name type="synonym">Lychnis saponaria</name>
    <dbReference type="NCBI Taxonomy" id="3572"/>
    <lineage>
        <taxon>Eukaryota</taxon>
        <taxon>Viridiplantae</taxon>
        <taxon>Streptophyta</taxon>
        <taxon>Embryophyta</taxon>
        <taxon>Tracheophyta</taxon>
        <taxon>Spermatophyta</taxon>
        <taxon>Magnoliopsida</taxon>
        <taxon>eudicotyledons</taxon>
        <taxon>Gunneridae</taxon>
        <taxon>Pentapetalae</taxon>
        <taxon>Caryophyllales</taxon>
        <taxon>Caryophyllaceae</taxon>
        <taxon>Caryophylleae</taxon>
        <taxon>Saponaria</taxon>
    </lineage>
</organism>